<accession>A0ABS3HQ41</accession>
<feature type="transmembrane region" description="Helical" evidence="6">
    <location>
        <begin position="41"/>
        <end position="57"/>
    </location>
</feature>
<sequence>MNKKNSISLVVVFLLGFLVIWNELRQVNLNEFLLEVTKVNWYWIGVAILLMLVHWGIEAKITQTFLKKTNPEYSMKNAYRIPLIQHLFNAITPFSTGGQPAQIVALGTSGVDYGVAASVSLMKFVVYQVWVVINFVVCLVFGFQWVSTNFHKLSYLIVLGFIVHFIVVFCLLLVMFWHSLAQKIVTGTFNLLRKIKLGRRLVKYEPTVMEKLENFYEQSHAMKQAPKLMVKTSLLTILQLIVYYVVPYFVLLALHIEDVNVFKVIVFHAFIIMIISLFPIPGGTGGAEYSFSLLFGTFVSVPGKLVLAIFLWRIVTYYLGIVLGLVALMVKPTKEIKELS</sequence>
<keyword evidence="8" id="KW-1185">Reference proteome</keyword>
<dbReference type="EC" id="2.3.2.3" evidence="6"/>
<proteinExistence type="inferred from homology"/>
<organism evidence="7 8">
    <name type="scientific">Candidatus Vagococcus giribetii</name>
    <dbReference type="NCBI Taxonomy" id="2230876"/>
    <lineage>
        <taxon>Bacteria</taxon>
        <taxon>Bacillati</taxon>
        <taxon>Bacillota</taxon>
        <taxon>Bacilli</taxon>
        <taxon>Lactobacillales</taxon>
        <taxon>Enterococcaceae</taxon>
        <taxon>Vagococcus</taxon>
    </lineage>
</organism>
<gene>
    <name evidence="6" type="primary">mprF</name>
    <name evidence="7" type="ORF">DOK76_02185</name>
</gene>
<keyword evidence="6" id="KW-0443">Lipid metabolism</keyword>
<dbReference type="NCBIfam" id="TIGR00374">
    <property type="entry name" value="flippase-like domain"/>
    <property type="match status" value="1"/>
</dbReference>
<protein>
    <recommendedName>
        <fullName evidence="6">Phosphatidylglycerol lysyltransferase</fullName>
        <ecNumber evidence="6">2.3.2.3</ecNumber>
    </recommendedName>
    <alternativeName>
        <fullName evidence="6">Lysylphosphatidylglycerol synthase</fullName>
    </alternativeName>
</protein>
<dbReference type="EMBL" id="JAFLVX010000007">
    <property type="protein sequence ID" value="MBO0475861.1"/>
    <property type="molecule type" value="Genomic_DNA"/>
</dbReference>
<comment type="similarity">
    <text evidence="6">Belongs to the LPG synthase family.</text>
</comment>
<keyword evidence="3 6" id="KW-0812">Transmembrane</keyword>
<keyword evidence="4 6" id="KW-1133">Transmembrane helix</keyword>
<comment type="function">
    <text evidence="6">Catalyzes the transfer of a lysyl group from L-lysyl-tRNA(Lys) to membrane-bound phosphatidylglycerol (PG), which produces lysylphosphatidylglycerol (LPG), a major component of the bacterial membrane with a positive net charge. LPG synthesis contributes to bacterial virulence as it is involved in the resistance mechanism against cationic antimicrobial peptides (CAMP) produces by the host's immune system (defensins, cathelicidins) and by the competing microorganisms.</text>
</comment>
<feature type="transmembrane region" description="Helical" evidence="6">
    <location>
        <begin position="232"/>
        <end position="255"/>
    </location>
</feature>
<evidence type="ECO:0000256" key="2">
    <source>
        <dbReference type="ARBA" id="ARBA00022475"/>
    </source>
</evidence>
<dbReference type="RefSeq" id="WP_206964668.1">
    <property type="nucleotide sequence ID" value="NZ_JAFLVX010000007.1"/>
</dbReference>
<name>A0ABS3HQ41_9ENTE</name>
<dbReference type="Pfam" id="PF03706">
    <property type="entry name" value="LPG_synthase_TM"/>
    <property type="match status" value="1"/>
</dbReference>
<evidence type="ECO:0000256" key="1">
    <source>
        <dbReference type="ARBA" id="ARBA00004651"/>
    </source>
</evidence>
<evidence type="ECO:0000256" key="4">
    <source>
        <dbReference type="ARBA" id="ARBA00022989"/>
    </source>
</evidence>
<feature type="transmembrane region" description="Helical" evidence="6">
    <location>
        <begin position="124"/>
        <end position="147"/>
    </location>
</feature>
<comment type="subcellular location">
    <subcellularLocation>
        <location evidence="1 6">Cell membrane</location>
        <topology evidence="1 6">Multi-pass membrane protein</topology>
    </subcellularLocation>
</comment>
<evidence type="ECO:0000313" key="7">
    <source>
        <dbReference type="EMBL" id="MBO0475861.1"/>
    </source>
</evidence>
<keyword evidence="2" id="KW-1003">Cell membrane</keyword>
<dbReference type="PANTHER" id="PTHR37693">
    <property type="entry name" value="PHOSPHATIDYLGLYCEROL LYSYLTRANSFERASE"/>
    <property type="match status" value="1"/>
</dbReference>
<keyword evidence="5 6" id="KW-0472">Membrane</keyword>
<keyword evidence="6" id="KW-0046">Antibiotic resistance</keyword>
<evidence type="ECO:0000256" key="5">
    <source>
        <dbReference type="ARBA" id="ARBA00023136"/>
    </source>
</evidence>
<feature type="transmembrane region" description="Helical" evidence="6">
    <location>
        <begin position="309"/>
        <end position="330"/>
    </location>
</feature>
<keyword evidence="6" id="KW-0808">Transferase</keyword>
<evidence type="ECO:0000313" key="8">
    <source>
        <dbReference type="Proteomes" id="UP000664857"/>
    </source>
</evidence>
<comment type="catalytic activity">
    <reaction evidence="6">
        <text>L-lysyl-tRNA(Lys) + a 1,2-diacyl-sn-glycero-3-phospho-(1'-sn-glycerol) = a 1,2-diacyl-sn-glycero-3-phospho-1'-(3'-O-L-lysyl)-sn-glycerol + tRNA(Lys)</text>
        <dbReference type="Rhea" id="RHEA:10668"/>
        <dbReference type="Rhea" id="RHEA-COMP:9696"/>
        <dbReference type="Rhea" id="RHEA-COMP:9697"/>
        <dbReference type="ChEBI" id="CHEBI:64716"/>
        <dbReference type="ChEBI" id="CHEBI:75792"/>
        <dbReference type="ChEBI" id="CHEBI:78442"/>
        <dbReference type="ChEBI" id="CHEBI:78529"/>
        <dbReference type="EC" id="2.3.2.3"/>
    </reaction>
</comment>
<dbReference type="Proteomes" id="UP000664857">
    <property type="component" value="Unassembled WGS sequence"/>
</dbReference>
<feature type="transmembrane region" description="Helical" evidence="6">
    <location>
        <begin position="153"/>
        <end position="177"/>
    </location>
</feature>
<reference evidence="7 8" key="1">
    <citation type="submission" date="2021-03" db="EMBL/GenBank/DDBJ databases">
        <title>Enterococcal diversity collection.</title>
        <authorList>
            <person name="Gilmore M.S."/>
            <person name="Schwartzman J."/>
            <person name="Van Tyne D."/>
            <person name="Martin M."/>
            <person name="Earl A.M."/>
            <person name="Manson A.L."/>
            <person name="Straub T."/>
            <person name="Salamzade R."/>
            <person name="Saavedra J."/>
            <person name="Lebreton F."/>
            <person name="Prichula J."/>
            <person name="Schaufler K."/>
            <person name="Gaca A."/>
            <person name="Sgardioli B."/>
            <person name="Wagenaar J."/>
            <person name="Strong T."/>
        </authorList>
    </citation>
    <scope>NUCLEOTIDE SEQUENCE [LARGE SCALE GENOMIC DNA]</scope>
    <source>
        <strain evidence="7 8">DIV0080</strain>
    </source>
</reference>
<dbReference type="InterPro" id="IPR022791">
    <property type="entry name" value="L-PG_synthase/AglD"/>
</dbReference>
<comment type="caution">
    <text evidence="7">The sequence shown here is derived from an EMBL/GenBank/DDBJ whole genome shotgun (WGS) entry which is preliminary data.</text>
</comment>
<evidence type="ECO:0000256" key="6">
    <source>
        <dbReference type="RuleBase" id="RU363042"/>
    </source>
</evidence>
<feature type="transmembrane region" description="Helical" evidence="6">
    <location>
        <begin position="261"/>
        <end position="280"/>
    </location>
</feature>
<dbReference type="PANTHER" id="PTHR37693:SF1">
    <property type="entry name" value="INTEGRAL MEMBRANE PROTEIN"/>
    <property type="match status" value="1"/>
</dbReference>
<evidence type="ECO:0000256" key="3">
    <source>
        <dbReference type="ARBA" id="ARBA00022692"/>
    </source>
</evidence>